<dbReference type="AlphaFoldDB" id="F6ER33"/>
<dbReference type="Proteomes" id="UP000009235">
    <property type="component" value="Chromosome"/>
</dbReference>
<protein>
    <submittedName>
        <fullName evidence="2">Uncharacterized protein</fullName>
    </submittedName>
</protein>
<evidence type="ECO:0000256" key="1">
    <source>
        <dbReference type="SAM" id="MobiDB-lite"/>
    </source>
</evidence>
<gene>
    <name evidence="2" type="ordered locus">AS9A_2273</name>
</gene>
<feature type="compositionally biased region" description="Polar residues" evidence="1">
    <location>
        <begin position="28"/>
        <end position="37"/>
    </location>
</feature>
<sequence length="37" mass="4001">MPRSAGQIGAHRRIATEFGARPAPLLSTPRQESETNP</sequence>
<dbReference type="EMBL" id="CP002786">
    <property type="protein sequence ID" value="AEF40720.1"/>
    <property type="molecule type" value="Genomic_DNA"/>
</dbReference>
<organism evidence="2 3">
    <name type="scientific">Hoyosella subflava (strain DSM 45089 / JCM 17490 / NBRC 109087 / DQS3-9A1)</name>
    <name type="common">Amycolicicoccus subflavus</name>
    <dbReference type="NCBI Taxonomy" id="443218"/>
    <lineage>
        <taxon>Bacteria</taxon>
        <taxon>Bacillati</taxon>
        <taxon>Actinomycetota</taxon>
        <taxon>Actinomycetes</taxon>
        <taxon>Mycobacteriales</taxon>
        <taxon>Hoyosellaceae</taxon>
        <taxon>Hoyosella</taxon>
    </lineage>
</organism>
<proteinExistence type="predicted"/>
<reference evidence="2 3" key="1">
    <citation type="journal article" date="2011" name="J. Bacteriol.">
        <title>Complete genome sequence of Amycolicicoccus subflavus DQS3-9A1T, an actinomycete isolated from crude oil-polluted soil.</title>
        <authorList>
            <person name="Cai M."/>
            <person name="Chen W.M."/>
            <person name="Nie Y."/>
            <person name="Chi C.Q."/>
            <person name="Wang Y.N."/>
            <person name="Tang Y.Q."/>
            <person name="Li G.Y."/>
            <person name="Wu X.L."/>
        </authorList>
    </citation>
    <scope>NUCLEOTIDE SEQUENCE [LARGE SCALE GENOMIC DNA]</scope>
    <source>
        <strain evidence="3">DSM 45089 / DQS3-9A1</strain>
    </source>
</reference>
<evidence type="ECO:0000313" key="3">
    <source>
        <dbReference type="Proteomes" id="UP000009235"/>
    </source>
</evidence>
<name>F6ER33_HOYSD</name>
<accession>F6ER33</accession>
<keyword evidence="3" id="KW-1185">Reference proteome</keyword>
<feature type="region of interest" description="Disordered" evidence="1">
    <location>
        <begin position="1"/>
        <end position="37"/>
    </location>
</feature>
<dbReference type="KEGG" id="asd:AS9A_2273"/>
<evidence type="ECO:0000313" key="2">
    <source>
        <dbReference type="EMBL" id="AEF40720.1"/>
    </source>
</evidence>
<dbReference type="HOGENOM" id="CLU_3339245_0_0_11"/>